<evidence type="ECO:0000256" key="4">
    <source>
        <dbReference type="ARBA" id="ARBA00022989"/>
    </source>
</evidence>
<dbReference type="InterPro" id="IPR007816">
    <property type="entry name" value="ResB-like_domain"/>
</dbReference>
<evidence type="ECO:0000256" key="5">
    <source>
        <dbReference type="ARBA" id="ARBA00023136"/>
    </source>
</evidence>
<feature type="transmembrane region" description="Helical" evidence="6">
    <location>
        <begin position="35"/>
        <end position="59"/>
    </location>
</feature>
<dbReference type="GO" id="GO:0016020">
    <property type="term" value="C:membrane"/>
    <property type="evidence" value="ECO:0007669"/>
    <property type="project" value="UniProtKB-SubCell"/>
</dbReference>
<evidence type="ECO:0000256" key="3">
    <source>
        <dbReference type="ARBA" id="ARBA00022748"/>
    </source>
</evidence>
<keyword evidence="9" id="KW-1185">Reference proteome</keyword>
<keyword evidence="4 6" id="KW-1133">Transmembrane helix</keyword>
<dbReference type="Proteomes" id="UP000438914">
    <property type="component" value="Unassembled WGS sequence"/>
</dbReference>
<sequence length="425" mass="47701">MWKQPYTYKEGSAISIGLLVTGGLLQVAVGPLDWIVFMWPGNILALAFLLLLLAVFYALRSHVYFFRFMTTVQAAVPALATAAVLTVVMGLTRQAPEEKPAADVLGLTKMLNFWPFILVYLWNTMIVGEVAIFQICHFRRQVIPSLVCHAGLFIFIVCGTLGSADMQKLKMYCEEGKPEWRALDAYNNVVELPLAIQLNRFTIDEYPPKLMVVSMTTGLPQPQQKPQTLVIDDSYTPTELLGWKIQVLKRIDNAMPKAMAKMMKGMPEGMATRMKMDQLGMRLNEGGFVAYQGKGAATALYISATKGKQRKTGWVSSGSYLFPISGVSLGNNLEVVMPTREPMRYASNVNIYTQKDALNIPTTIEVNKPFSLGDWKIYQLSYNEQMGKWSNVSVFELVKDPWLPYTYVGLYLLIIGAILIFIQKR</sequence>
<dbReference type="InterPro" id="IPR023494">
    <property type="entry name" value="Cyt_c_bgen_Ccs1/CcsB/ResB"/>
</dbReference>
<reference evidence="8 9" key="1">
    <citation type="submission" date="2019-08" db="EMBL/GenBank/DDBJ databases">
        <title>In-depth cultivation of the pig gut microbiome towards novel bacterial diversity and tailored functional studies.</title>
        <authorList>
            <person name="Wylensek D."/>
            <person name="Hitch T.C.A."/>
            <person name="Clavel T."/>
        </authorList>
    </citation>
    <scope>NUCLEOTIDE SEQUENCE [LARGE SCALE GENOMIC DNA]</scope>
    <source>
        <strain evidence="8 9">LKV-178-WT-2A</strain>
    </source>
</reference>
<evidence type="ECO:0000256" key="2">
    <source>
        <dbReference type="ARBA" id="ARBA00022692"/>
    </source>
</evidence>
<protein>
    <submittedName>
        <fullName evidence="8">Cytochrome c biogenesis protein ResB</fullName>
    </submittedName>
</protein>
<dbReference type="Pfam" id="PF05140">
    <property type="entry name" value="ResB"/>
    <property type="match status" value="1"/>
</dbReference>
<evidence type="ECO:0000256" key="6">
    <source>
        <dbReference type="SAM" id="Phobius"/>
    </source>
</evidence>
<feature type="transmembrane region" description="Helical" evidence="6">
    <location>
        <begin position="145"/>
        <end position="164"/>
    </location>
</feature>
<feature type="domain" description="ResB-like" evidence="7">
    <location>
        <begin position="340"/>
        <end position="385"/>
    </location>
</feature>
<keyword evidence="3" id="KW-0201">Cytochrome c-type biogenesis</keyword>
<dbReference type="PANTHER" id="PTHR31566">
    <property type="entry name" value="CYTOCHROME C BIOGENESIS PROTEIN CCS1, CHLOROPLASTIC"/>
    <property type="match status" value="1"/>
</dbReference>
<name>A0A7K0KC09_9BACT</name>
<feature type="transmembrane region" description="Helical" evidence="6">
    <location>
        <begin position="71"/>
        <end position="91"/>
    </location>
</feature>
<accession>A0A7K0KC09</accession>
<dbReference type="RefSeq" id="WP_154533037.1">
    <property type="nucleotide sequence ID" value="NZ_VUNG01000003.1"/>
</dbReference>
<gene>
    <name evidence="8" type="ORF">FYJ73_01985</name>
</gene>
<proteinExistence type="predicted"/>
<feature type="transmembrane region" description="Helical" evidence="6">
    <location>
        <begin position="111"/>
        <end position="133"/>
    </location>
</feature>
<feature type="transmembrane region" description="Helical" evidence="6">
    <location>
        <begin position="402"/>
        <end position="422"/>
    </location>
</feature>
<keyword evidence="2 6" id="KW-0812">Transmembrane</keyword>
<evidence type="ECO:0000256" key="1">
    <source>
        <dbReference type="ARBA" id="ARBA00004141"/>
    </source>
</evidence>
<evidence type="ECO:0000259" key="7">
    <source>
        <dbReference type="Pfam" id="PF05140"/>
    </source>
</evidence>
<dbReference type="EMBL" id="VUNG01000003">
    <property type="protein sequence ID" value="MST83464.1"/>
    <property type="molecule type" value="Genomic_DNA"/>
</dbReference>
<dbReference type="PANTHER" id="PTHR31566:SF5">
    <property type="entry name" value="RESB-LIKE DOMAIN-CONTAINING PROTEIN"/>
    <property type="match status" value="1"/>
</dbReference>
<evidence type="ECO:0000313" key="8">
    <source>
        <dbReference type="EMBL" id="MST83464.1"/>
    </source>
</evidence>
<dbReference type="AlphaFoldDB" id="A0A7K0KC09"/>
<comment type="caution">
    <text evidence="8">The sequence shown here is derived from an EMBL/GenBank/DDBJ whole genome shotgun (WGS) entry which is preliminary data.</text>
</comment>
<comment type="subcellular location">
    <subcellularLocation>
        <location evidence="1">Membrane</location>
        <topology evidence="1">Multi-pass membrane protein</topology>
    </subcellularLocation>
</comment>
<organism evidence="8 9">
    <name type="scientific">Hallella mizrahii</name>
    <dbReference type="NCBI Taxonomy" id="2606637"/>
    <lineage>
        <taxon>Bacteria</taxon>
        <taxon>Pseudomonadati</taxon>
        <taxon>Bacteroidota</taxon>
        <taxon>Bacteroidia</taxon>
        <taxon>Bacteroidales</taxon>
        <taxon>Prevotellaceae</taxon>
        <taxon>Hallella</taxon>
    </lineage>
</organism>
<evidence type="ECO:0000313" key="9">
    <source>
        <dbReference type="Proteomes" id="UP000438914"/>
    </source>
</evidence>
<feature type="transmembrane region" description="Helical" evidence="6">
    <location>
        <begin position="12"/>
        <end position="29"/>
    </location>
</feature>
<dbReference type="GO" id="GO:0017004">
    <property type="term" value="P:cytochrome complex assembly"/>
    <property type="evidence" value="ECO:0007669"/>
    <property type="project" value="UniProtKB-KW"/>
</dbReference>
<keyword evidence="5 6" id="KW-0472">Membrane</keyword>